<dbReference type="PANTHER" id="PTHR22899:SF0">
    <property type="entry name" value="F-BOX ASSOCIATED DOMAIN-CONTAINING PROTEIN-RELATED"/>
    <property type="match status" value="1"/>
</dbReference>
<accession>A0A6A5GZ13</accession>
<dbReference type="Pfam" id="PF07735">
    <property type="entry name" value="FBA_2"/>
    <property type="match status" value="1"/>
</dbReference>
<dbReference type="AlphaFoldDB" id="A0A6A5GZ13"/>
<dbReference type="Pfam" id="PF00646">
    <property type="entry name" value="F-box"/>
    <property type="match status" value="1"/>
</dbReference>
<proteinExistence type="predicted"/>
<dbReference type="PANTHER" id="PTHR22899">
    <property type="entry name" value="CYCLIN-RELATED F-BOX FAMILY"/>
    <property type="match status" value="1"/>
</dbReference>
<dbReference type="GeneID" id="9806419"/>
<comment type="caution">
    <text evidence="2">The sequence shown here is derived from an EMBL/GenBank/DDBJ whole genome shotgun (WGS) entry which is preliminary data.</text>
</comment>
<dbReference type="Proteomes" id="UP000483820">
    <property type="component" value="Chromosome III"/>
</dbReference>
<dbReference type="InterPro" id="IPR001810">
    <property type="entry name" value="F-box_dom"/>
</dbReference>
<organism evidence="2 3">
    <name type="scientific">Caenorhabditis remanei</name>
    <name type="common">Caenorhabditis vulgaris</name>
    <dbReference type="NCBI Taxonomy" id="31234"/>
    <lineage>
        <taxon>Eukaryota</taxon>
        <taxon>Metazoa</taxon>
        <taxon>Ecdysozoa</taxon>
        <taxon>Nematoda</taxon>
        <taxon>Chromadorea</taxon>
        <taxon>Rhabditida</taxon>
        <taxon>Rhabditina</taxon>
        <taxon>Rhabditomorpha</taxon>
        <taxon>Rhabditoidea</taxon>
        <taxon>Rhabditidae</taxon>
        <taxon>Peloderinae</taxon>
        <taxon>Caenorhabditis</taxon>
    </lineage>
</organism>
<sequence>MEPTFSLLRLPENVIIKVLENLSLRQLFEFSLISTKTKNLMASLGLGADYVDIQICRMIRLDVYFGGYLFNLTIYNDSNDENGELPADITLPVAATFGYLYTNVQLTTPLLNFNKWLDHIRTVFCCTPPANIRFYRGSERFDIGSLKETIGNVNWLYVFGQSTDIHYKHILKYFNTPNKLFLDRNPFEIASEIQQFFIQNYETVRFHGVNSLDDMLLVNSEKVRFTHSISQKQFNQFIKHWIRGSNPRLQSMYLSIDKTDFVSGIVYLNGVRFMEMSEDAKTEIRQNHRLTSLDMVQIKRKDGTSAVIATYDGDHRLHINLIVLH</sequence>
<dbReference type="KEGG" id="crq:GCK72_008565"/>
<evidence type="ECO:0000259" key="1">
    <source>
        <dbReference type="PROSITE" id="PS50181"/>
    </source>
</evidence>
<gene>
    <name evidence="2" type="ORF">GCK72_008565</name>
</gene>
<dbReference type="CTD" id="9806419"/>
<name>A0A6A5GZ13_CAERE</name>
<dbReference type="InterPro" id="IPR053222">
    <property type="entry name" value="Zygotic_Embryogenesis-Asso"/>
</dbReference>
<dbReference type="PROSITE" id="PS50181">
    <property type="entry name" value="FBOX"/>
    <property type="match status" value="1"/>
</dbReference>
<feature type="domain" description="F-box" evidence="1">
    <location>
        <begin position="4"/>
        <end position="53"/>
    </location>
</feature>
<reference evidence="2 3" key="1">
    <citation type="submission" date="2019-12" db="EMBL/GenBank/DDBJ databases">
        <title>Chromosome-level assembly of the Caenorhabditis remanei genome.</title>
        <authorList>
            <person name="Teterina A.A."/>
            <person name="Willis J.H."/>
            <person name="Phillips P.C."/>
        </authorList>
    </citation>
    <scope>NUCLEOTIDE SEQUENCE [LARGE SCALE GENOMIC DNA]</scope>
    <source>
        <strain evidence="2 3">PX506</strain>
        <tissue evidence="2">Whole organism</tissue>
    </source>
</reference>
<dbReference type="EMBL" id="WUAV01000003">
    <property type="protein sequence ID" value="KAF1760317.1"/>
    <property type="molecule type" value="Genomic_DNA"/>
</dbReference>
<dbReference type="RefSeq" id="XP_003094955.2">
    <property type="nucleotide sequence ID" value="XM_003094907.2"/>
</dbReference>
<evidence type="ECO:0000313" key="2">
    <source>
        <dbReference type="EMBL" id="KAF1760317.1"/>
    </source>
</evidence>
<dbReference type="InterPro" id="IPR012885">
    <property type="entry name" value="F-box_Sdz-33"/>
</dbReference>
<evidence type="ECO:0000313" key="3">
    <source>
        <dbReference type="Proteomes" id="UP000483820"/>
    </source>
</evidence>
<protein>
    <recommendedName>
        <fullName evidence="1">F-box domain-containing protein</fullName>
    </recommendedName>
</protein>